<dbReference type="Pfam" id="PF00400">
    <property type="entry name" value="WD40"/>
    <property type="match status" value="2"/>
</dbReference>
<comment type="caution">
    <text evidence="6">The sequence shown here is derived from an EMBL/GenBank/DDBJ whole genome shotgun (WGS) entry which is preliminary data.</text>
</comment>
<keyword evidence="2" id="KW-0677">Repeat</keyword>
<organism evidence="6 7">
    <name type="scientific">Tectimicrobiota bacterium</name>
    <dbReference type="NCBI Taxonomy" id="2528274"/>
    <lineage>
        <taxon>Bacteria</taxon>
        <taxon>Pseudomonadati</taxon>
        <taxon>Nitrospinota/Tectimicrobiota group</taxon>
        <taxon>Candidatus Tectimicrobiota</taxon>
    </lineage>
</organism>
<dbReference type="EMBL" id="VGLS01000197">
    <property type="protein sequence ID" value="MBM3223778.1"/>
    <property type="molecule type" value="Genomic_DNA"/>
</dbReference>
<dbReference type="InterPro" id="IPR011044">
    <property type="entry name" value="Quino_amine_DH_bsu"/>
</dbReference>
<evidence type="ECO:0000259" key="5">
    <source>
        <dbReference type="Pfam" id="PF00656"/>
    </source>
</evidence>
<dbReference type="AlphaFoldDB" id="A0A937W045"/>
<dbReference type="PANTHER" id="PTHR19848">
    <property type="entry name" value="WD40 REPEAT PROTEIN"/>
    <property type="match status" value="1"/>
</dbReference>
<dbReference type="SUPFAM" id="SSF50969">
    <property type="entry name" value="YVTN repeat-like/Quinoprotein amine dehydrogenase"/>
    <property type="match status" value="1"/>
</dbReference>
<dbReference type="Gene3D" id="3.40.50.1460">
    <property type="match status" value="1"/>
</dbReference>
<evidence type="ECO:0000256" key="3">
    <source>
        <dbReference type="PROSITE-ProRule" id="PRU00221"/>
    </source>
</evidence>
<dbReference type="Gene3D" id="2.130.10.10">
    <property type="entry name" value="YVTN repeat-like/Quinoprotein amine dehydrogenase"/>
    <property type="match status" value="3"/>
</dbReference>
<accession>A0A937W045</accession>
<evidence type="ECO:0000256" key="2">
    <source>
        <dbReference type="ARBA" id="ARBA00022737"/>
    </source>
</evidence>
<dbReference type="InterPro" id="IPR011600">
    <property type="entry name" value="Pept_C14_caspase"/>
</dbReference>
<feature type="compositionally biased region" description="Polar residues" evidence="4">
    <location>
        <begin position="1"/>
        <end position="20"/>
    </location>
</feature>
<evidence type="ECO:0000313" key="7">
    <source>
        <dbReference type="Proteomes" id="UP000712673"/>
    </source>
</evidence>
<feature type="domain" description="Peptidase C14 caspase" evidence="5">
    <location>
        <begin position="721"/>
        <end position="949"/>
    </location>
</feature>
<dbReference type="InterPro" id="IPR019775">
    <property type="entry name" value="WD40_repeat_CS"/>
</dbReference>
<feature type="region of interest" description="Disordered" evidence="4">
    <location>
        <begin position="1"/>
        <end position="34"/>
    </location>
</feature>
<sequence length="962" mass="103655">MPPASQTMLPEQDGKTSSPLTEPASPPEQTSGLLQGPVLRLSTGMHTAPILRLSSDADQRYVVTGSPDKTVRVWELATGRLLRTLRPPMGLGDEGKIYSVALSPDGSTVAAGGATGHACERSYAIYLFDRDSGRLRQRLTGLPSSIQHLAYSRDGSLLVATLLRQGIRLYRTQDYSQVASDTTYGERSLWADFDRTGRLVTSAYDGFVRLYDPTGKLRAKYRVPSSALPHGVAFSPDGARVAVGLSNATSVQILSGVDLTPQHAATAPRDSERHHFAKVAWSGDGKTLYTGGWRPVKGINALRHWADAGQGAATDFSIARHAFSQLTSLQDGRVLFATFDPTFGILDASGQPQFVKSAASVDFRGEMQTFRLSQDGATVQFHTQRSGGVPLRFALHTRVLMARPPEDPSLVPPVTSASGISLTGWQDAFTPAVNGTALKLWPHERALSIALTPDRQRVLLGAEWSLRLCDLTGKELWRVTVPGTTWKVNIAGNGEVAVAAFGDGTIRWYRLRDGHELLALFPHVDRKRWVLWTPDGYYDASPGAEGLIGWHVNRGRDQAADFFRADRFRSTFFRPDIVASALQQRDHTPALQPPNAAARLARQNVEVGTLLPPVLQVLTPSDGATVTTPTVTVRVTVRTPSGEPVTALKALIDGRPVLQTRSLQVVSTAGEVRELQIPIPAHDSEVALIAENRHTASEPVTIKLRWGGVTPAMATQPKLYVLAVGVSQYKNPNLTLGLADKDAQDFATAMQRQQGRMYRTVEVKRLTNGMATKRAILDGFAWLEQQVARGDVAAIFLAGHGVNAPSGEYYFLPTDIDTERVPGTGVSLADFRSTVAAIRGRVLLFVDTCHAGNILWKQGRGTLSVTGAVNDLASAEHGAVVFAAATGNQVSQENVAWGNGAFTKALVEGLEGGAVSSGTGRITFLGLGEYISERVEALTQGQQTPTLTPSPNVPNFPVALAH</sequence>
<dbReference type="SUPFAM" id="SSF52129">
    <property type="entry name" value="Caspase-like"/>
    <property type="match status" value="1"/>
</dbReference>
<feature type="compositionally biased region" description="Low complexity" evidence="4">
    <location>
        <begin position="940"/>
        <end position="949"/>
    </location>
</feature>
<dbReference type="Pfam" id="PF00656">
    <property type="entry name" value="Peptidase_C14"/>
    <property type="match status" value="1"/>
</dbReference>
<dbReference type="PROSITE" id="PS00678">
    <property type="entry name" value="WD_REPEATS_1"/>
    <property type="match status" value="1"/>
</dbReference>
<dbReference type="GO" id="GO:0004197">
    <property type="term" value="F:cysteine-type endopeptidase activity"/>
    <property type="evidence" value="ECO:0007669"/>
    <property type="project" value="InterPro"/>
</dbReference>
<dbReference type="PANTHER" id="PTHR19848:SF8">
    <property type="entry name" value="F-BOX AND WD REPEAT DOMAIN CONTAINING 7"/>
    <property type="match status" value="1"/>
</dbReference>
<dbReference type="PROSITE" id="PS50294">
    <property type="entry name" value="WD_REPEATS_REGION"/>
    <property type="match status" value="1"/>
</dbReference>
<dbReference type="GO" id="GO:0006508">
    <property type="term" value="P:proteolysis"/>
    <property type="evidence" value="ECO:0007669"/>
    <property type="project" value="InterPro"/>
</dbReference>
<dbReference type="Proteomes" id="UP000712673">
    <property type="component" value="Unassembled WGS sequence"/>
</dbReference>
<protein>
    <recommendedName>
        <fullName evidence="5">Peptidase C14 caspase domain-containing protein</fullName>
    </recommendedName>
</protein>
<evidence type="ECO:0000313" key="6">
    <source>
        <dbReference type="EMBL" id="MBM3223778.1"/>
    </source>
</evidence>
<dbReference type="InterPro" id="IPR011047">
    <property type="entry name" value="Quinoprotein_ADH-like_sf"/>
</dbReference>
<proteinExistence type="predicted"/>
<dbReference type="SUPFAM" id="SSF50998">
    <property type="entry name" value="Quinoprotein alcohol dehydrogenase-like"/>
    <property type="match status" value="1"/>
</dbReference>
<dbReference type="SMART" id="SM00320">
    <property type="entry name" value="WD40"/>
    <property type="match status" value="6"/>
</dbReference>
<dbReference type="InterPro" id="IPR029030">
    <property type="entry name" value="Caspase-like_dom_sf"/>
</dbReference>
<reference evidence="6" key="1">
    <citation type="submission" date="2019-03" db="EMBL/GenBank/DDBJ databases">
        <title>Lake Tanganyika Metagenome-Assembled Genomes (MAGs).</title>
        <authorList>
            <person name="Tran P."/>
        </authorList>
    </citation>
    <scope>NUCLEOTIDE SEQUENCE</scope>
    <source>
        <strain evidence="6">K_DeepCast_65m_m2_066</strain>
    </source>
</reference>
<gene>
    <name evidence="6" type="ORF">FJZ47_08270</name>
</gene>
<dbReference type="InterPro" id="IPR001680">
    <property type="entry name" value="WD40_rpt"/>
</dbReference>
<name>A0A937W045_UNCTE</name>
<feature type="region of interest" description="Disordered" evidence="4">
    <location>
        <begin position="940"/>
        <end position="962"/>
    </location>
</feature>
<dbReference type="InterPro" id="IPR015943">
    <property type="entry name" value="WD40/YVTN_repeat-like_dom_sf"/>
</dbReference>
<keyword evidence="1 3" id="KW-0853">WD repeat</keyword>
<dbReference type="PROSITE" id="PS50082">
    <property type="entry name" value="WD_REPEATS_2"/>
    <property type="match status" value="1"/>
</dbReference>
<feature type="repeat" description="WD" evidence="3">
    <location>
        <begin position="43"/>
        <end position="84"/>
    </location>
</feature>
<evidence type="ECO:0000256" key="1">
    <source>
        <dbReference type="ARBA" id="ARBA00022574"/>
    </source>
</evidence>
<evidence type="ECO:0000256" key="4">
    <source>
        <dbReference type="SAM" id="MobiDB-lite"/>
    </source>
</evidence>